<evidence type="ECO:0000256" key="5">
    <source>
        <dbReference type="ARBA" id="ARBA00022989"/>
    </source>
</evidence>
<dbReference type="Pfam" id="PF00005">
    <property type="entry name" value="ABC_tran"/>
    <property type="match status" value="1"/>
</dbReference>
<evidence type="ECO:0000313" key="9">
    <source>
        <dbReference type="EMBL" id="TCU52322.1"/>
    </source>
</evidence>
<comment type="subcellular location">
    <subcellularLocation>
        <location evidence="1">Cell membrane</location>
        <topology evidence="1">Multi-pass membrane protein</topology>
    </subcellularLocation>
</comment>
<organism evidence="9 10">
    <name type="scientific">Longicatena caecimuris</name>
    <dbReference type="NCBI Taxonomy" id="1796635"/>
    <lineage>
        <taxon>Bacteria</taxon>
        <taxon>Bacillati</taxon>
        <taxon>Bacillota</taxon>
        <taxon>Erysipelotrichia</taxon>
        <taxon>Erysipelotrichales</taxon>
        <taxon>Erysipelotrichaceae</taxon>
        <taxon>Longicatena</taxon>
    </lineage>
</organism>
<dbReference type="SUPFAM" id="SSF52540">
    <property type="entry name" value="P-loop containing nucleoside triphosphate hydrolases"/>
    <property type="match status" value="1"/>
</dbReference>
<dbReference type="PANTHER" id="PTHR24221">
    <property type="entry name" value="ATP-BINDING CASSETTE SUB-FAMILY B"/>
    <property type="match status" value="1"/>
</dbReference>
<keyword evidence="5 7" id="KW-1133">Transmembrane helix</keyword>
<accession>A0A4R3SUS0</accession>
<dbReference type="InterPro" id="IPR003439">
    <property type="entry name" value="ABC_transporter-like_ATP-bd"/>
</dbReference>
<evidence type="ECO:0000256" key="6">
    <source>
        <dbReference type="ARBA" id="ARBA00023136"/>
    </source>
</evidence>
<dbReference type="InterPro" id="IPR017871">
    <property type="entry name" value="ABC_transporter-like_CS"/>
</dbReference>
<reference evidence="9 10" key="1">
    <citation type="submission" date="2019-03" db="EMBL/GenBank/DDBJ databases">
        <title>Genomic Encyclopedia of Type Strains, Phase IV (KMG-IV): sequencing the most valuable type-strain genomes for metagenomic binning, comparative biology and taxonomic classification.</title>
        <authorList>
            <person name="Goeker M."/>
        </authorList>
    </citation>
    <scope>NUCLEOTIDE SEQUENCE [LARGE SCALE GENOMIC DNA]</scope>
    <source>
        <strain evidence="9 10">DSM 29481</strain>
    </source>
</reference>
<keyword evidence="6 7" id="KW-0472">Membrane</keyword>
<evidence type="ECO:0000259" key="8">
    <source>
        <dbReference type="PROSITE" id="PS50893"/>
    </source>
</evidence>
<protein>
    <submittedName>
        <fullName evidence="9">ATP-binding cassette subfamily B protein</fullName>
    </submittedName>
</protein>
<dbReference type="PROSITE" id="PS00211">
    <property type="entry name" value="ABC_TRANSPORTER_1"/>
    <property type="match status" value="1"/>
</dbReference>
<dbReference type="PROSITE" id="PS50893">
    <property type="entry name" value="ABC_TRANSPORTER_2"/>
    <property type="match status" value="1"/>
</dbReference>
<dbReference type="GO" id="GO:0016887">
    <property type="term" value="F:ATP hydrolysis activity"/>
    <property type="evidence" value="ECO:0007669"/>
    <property type="project" value="InterPro"/>
</dbReference>
<dbReference type="Gene3D" id="1.20.1560.10">
    <property type="entry name" value="ABC transporter type 1, transmembrane domain"/>
    <property type="match status" value="1"/>
</dbReference>
<proteinExistence type="predicted"/>
<dbReference type="InterPro" id="IPR027417">
    <property type="entry name" value="P-loop_NTPase"/>
</dbReference>
<dbReference type="SUPFAM" id="SSF90123">
    <property type="entry name" value="ABC transporter transmembrane region"/>
    <property type="match status" value="1"/>
</dbReference>
<keyword evidence="2 7" id="KW-0812">Transmembrane</keyword>
<dbReference type="SMART" id="SM00382">
    <property type="entry name" value="AAA"/>
    <property type="match status" value="1"/>
</dbReference>
<keyword evidence="4 9" id="KW-0067">ATP-binding</keyword>
<evidence type="ECO:0000256" key="1">
    <source>
        <dbReference type="ARBA" id="ARBA00004651"/>
    </source>
</evidence>
<dbReference type="EMBL" id="SMBP01000034">
    <property type="protein sequence ID" value="TCU52322.1"/>
    <property type="molecule type" value="Genomic_DNA"/>
</dbReference>
<evidence type="ECO:0000313" key="10">
    <source>
        <dbReference type="Proteomes" id="UP000295773"/>
    </source>
</evidence>
<dbReference type="Gene3D" id="3.40.50.300">
    <property type="entry name" value="P-loop containing nucleotide triphosphate hydrolases"/>
    <property type="match status" value="1"/>
</dbReference>
<evidence type="ECO:0000256" key="7">
    <source>
        <dbReference type="SAM" id="Phobius"/>
    </source>
</evidence>
<evidence type="ECO:0000256" key="4">
    <source>
        <dbReference type="ARBA" id="ARBA00022840"/>
    </source>
</evidence>
<dbReference type="InterPro" id="IPR003593">
    <property type="entry name" value="AAA+_ATPase"/>
</dbReference>
<feature type="transmembrane region" description="Helical" evidence="7">
    <location>
        <begin position="57"/>
        <end position="74"/>
    </location>
</feature>
<evidence type="ECO:0000256" key="3">
    <source>
        <dbReference type="ARBA" id="ARBA00022741"/>
    </source>
</evidence>
<feature type="transmembrane region" description="Helical" evidence="7">
    <location>
        <begin position="21"/>
        <end position="51"/>
    </location>
</feature>
<dbReference type="GO" id="GO:0005886">
    <property type="term" value="C:plasma membrane"/>
    <property type="evidence" value="ECO:0007669"/>
    <property type="project" value="UniProtKB-SubCell"/>
</dbReference>
<dbReference type="InterPro" id="IPR039421">
    <property type="entry name" value="Type_1_exporter"/>
</dbReference>
<evidence type="ECO:0000256" key="2">
    <source>
        <dbReference type="ARBA" id="ARBA00022692"/>
    </source>
</evidence>
<dbReference type="RefSeq" id="WP_132225799.1">
    <property type="nucleotide sequence ID" value="NZ_JANKBG010000035.1"/>
</dbReference>
<gene>
    <name evidence="9" type="ORF">EDD61_1345</name>
</gene>
<dbReference type="AlphaFoldDB" id="A0A4R3SUS0"/>
<dbReference type="GO" id="GO:0005524">
    <property type="term" value="F:ATP binding"/>
    <property type="evidence" value="ECO:0007669"/>
    <property type="project" value="UniProtKB-KW"/>
</dbReference>
<name>A0A4R3SUS0_9FIRM</name>
<feature type="domain" description="ABC transporter" evidence="8">
    <location>
        <begin position="343"/>
        <end position="583"/>
    </location>
</feature>
<dbReference type="CDD" id="cd03228">
    <property type="entry name" value="ABCC_MRP_Like"/>
    <property type="match status" value="1"/>
</dbReference>
<comment type="caution">
    <text evidence="9">The sequence shown here is derived from an EMBL/GenBank/DDBJ whole genome shotgun (WGS) entry which is preliminary data.</text>
</comment>
<sequence length="610" mass="69638">MKVILRATKETMQHIAKYRRSLFVMIIFIWITGVLAPFLQVVLPSLFLYLIETQQSFATLMVYAGGISLLVAILDSAHNYLMQTYDPKMYVIKCKLTLRLYEKAMHVPYAQVEDMEYRQLLNRAQTNGIDNSSVGFEHFVRNGMELLIAVTGFFLYAIVFGSMQLWLCALVVTLSLLSIWFMSKAQAYEHVRKQDYAKADQQLQYYHHEVKLPGNGKDIRIFHLQDWLLAKIRYFQKCRVEVLQEVERKYLWAKWGSTFLSAARNLIVFAFFLHELVNGMSVSVFVFYTGAAAAFSGWISKIVNFYNETRRGALGIIDYDTYMDLPIEEEGATLNVPDEDMEIVFDHVSFRYPQAEKDTLTDINFTIHKKEKIGIVGSNGAGKTTLIKLLCGLYTPTSGRILINGIDIKKFAKEDLFTHIAAVFQDSCAMAYSVKKNVACKTKDSIDMDLVWDCLERCELKTKVEQLPLQEDTYISNQISENGVLFSGGEQQKLLMARALYRKANLLILDEPSAALDALAEAALYENYERAAKECTSIFISHRLASTRFANRILLFDQGQLKEMGTHETLLQQDGLYARMFEAQASYYQEGGMKHESTTTRSVDDLALDS</sequence>
<dbReference type="PANTHER" id="PTHR24221:SF646">
    <property type="entry name" value="HAEMOLYSIN SECRETION ATP-BINDING PROTEIN"/>
    <property type="match status" value="1"/>
</dbReference>
<dbReference type="GO" id="GO:0034040">
    <property type="term" value="F:ATPase-coupled lipid transmembrane transporter activity"/>
    <property type="evidence" value="ECO:0007669"/>
    <property type="project" value="TreeGrafter"/>
</dbReference>
<keyword evidence="10" id="KW-1185">Reference proteome</keyword>
<dbReference type="Proteomes" id="UP000295773">
    <property type="component" value="Unassembled WGS sequence"/>
</dbReference>
<dbReference type="InterPro" id="IPR036640">
    <property type="entry name" value="ABC1_TM_sf"/>
</dbReference>
<keyword evidence="3" id="KW-0547">Nucleotide-binding</keyword>